<dbReference type="RefSeq" id="WP_107932521.1">
    <property type="nucleotide sequence ID" value="NZ_PZZN01000002.1"/>
</dbReference>
<evidence type="ECO:0000313" key="4">
    <source>
        <dbReference type="Proteomes" id="UP000240996"/>
    </source>
</evidence>
<comment type="caution">
    <text evidence="3">The sequence shown here is derived from an EMBL/GenBank/DDBJ whole genome shotgun (WGS) entry which is preliminary data.</text>
</comment>
<dbReference type="Gene3D" id="1.10.287.70">
    <property type="match status" value="1"/>
</dbReference>
<evidence type="ECO:0000259" key="2">
    <source>
        <dbReference type="Pfam" id="PF07885"/>
    </source>
</evidence>
<sequence length="160" mass="17229">MNLFVQLAVATGMVLATILVHLAGLAGLLLVIRRQGHRTGVRRRWHDVIGIVGAATALFVVHGIEIWAYALLYSGTGALADFGTALYFSTATYTTIGYGDVLLGESWRIVGAIEGANGVILLGWSTAFFVAMVARITIVEREFTERPATPRPAADPYKPQ</sequence>
<dbReference type="EMBL" id="PZZN01000002">
    <property type="protein sequence ID" value="PTM46184.1"/>
    <property type="molecule type" value="Genomic_DNA"/>
</dbReference>
<dbReference type="AlphaFoldDB" id="A0A2T4YRP0"/>
<dbReference type="InterPro" id="IPR013099">
    <property type="entry name" value="K_chnl_dom"/>
</dbReference>
<accession>A0A2T4YRP0</accession>
<dbReference type="SUPFAM" id="SSF81324">
    <property type="entry name" value="Voltage-gated potassium channels"/>
    <property type="match status" value="1"/>
</dbReference>
<name>A0A2T4YRP0_9SPHN</name>
<reference evidence="3 4" key="1">
    <citation type="submission" date="2018-04" db="EMBL/GenBank/DDBJ databases">
        <title>Genomic Encyclopedia of Type Strains, Phase III (KMG-III): the genomes of soil and plant-associated and newly described type strains.</title>
        <authorList>
            <person name="Whitman W."/>
        </authorList>
    </citation>
    <scope>NUCLEOTIDE SEQUENCE [LARGE SCALE GENOMIC DNA]</scope>
    <source>
        <strain evidence="3 4">NW12</strain>
    </source>
</reference>
<feature type="transmembrane region" description="Helical" evidence="1">
    <location>
        <begin position="48"/>
        <end position="72"/>
    </location>
</feature>
<feature type="domain" description="Potassium channel" evidence="2">
    <location>
        <begin position="64"/>
        <end position="133"/>
    </location>
</feature>
<feature type="transmembrane region" description="Helical" evidence="1">
    <location>
        <begin position="6"/>
        <end position="32"/>
    </location>
</feature>
<proteinExistence type="predicted"/>
<protein>
    <submittedName>
        <fullName evidence="3">Ion channel</fullName>
    </submittedName>
</protein>
<keyword evidence="4" id="KW-1185">Reference proteome</keyword>
<organism evidence="3 4">
    <name type="scientific">Sphingomonas aerolata</name>
    <dbReference type="NCBI Taxonomy" id="185951"/>
    <lineage>
        <taxon>Bacteria</taxon>
        <taxon>Pseudomonadati</taxon>
        <taxon>Pseudomonadota</taxon>
        <taxon>Alphaproteobacteria</taxon>
        <taxon>Sphingomonadales</taxon>
        <taxon>Sphingomonadaceae</taxon>
        <taxon>Sphingomonas</taxon>
    </lineage>
</organism>
<keyword evidence="1" id="KW-1133">Transmembrane helix</keyword>
<keyword evidence="1" id="KW-0812">Transmembrane</keyword>
<feature type="transmembrane region" description="Helical" evidence="1">
    <location>
        <begin position="115"/>
        <end position="138"/>
    </location>
</feature>
<evidence type="ECO:0000256" key="1">
    <source>
        <dbReference type="SAM" id="Phobius"/>
    </source>
</evidence>
<feature type="transmembrane region" description="Helical" evidence="1">
    <location>
        <begin position="84"/>
        <end position="103"/>
    </location>
</feature>
<keyword evidence="1" id="KW-0472">Membrane</keyword>
<gene>
    <name evidence="3" type="ORF">C8J24_2424</name>
</gene>
<dbReference type="Pfam" id="PF07885">
    <property type="entry name" value="Ion_trans_2"/>
    <property type="match status" value="1"/>
</dbReference>
<evidence type="ECO:0000313" key="3">
    <source>
        <dbReference type="EMBL" id="PTM46184.1"/>
    </source>
</evidence>
<dbReference type="Proteomes" id="UP000240996">
    <property type="component" value="Unassembled WGS sequence"/>
</dbReference>